<gene>
    <name evidence="2" type="ORF">Pla8534_63200</name>
</gene>
<dbReference type="OrthoDB" id="20875at2"/>
<evidence type="ECO:0000313" key="2">
    <source>
        <dbReference type="EMBL" id="QDU98452.1"/>
    </source>
</evidence>
<sequence length="357" mass="40091" precursor="true">MVRFCNAAVLPGLAAAMFLVGSMGSVQAADPLPKVRVGEVRLAYTSDSHNAFTDLCKFQGRYYLTFRTCPDGHAVNPTSHILVLVSDDTKEWKEAFRFHVPQRDVRDPHFLIFRDKLFIYSGCWLAPRQDEAREFSEHLGFAVWTEDGQKWHGPQALEGTYGHYIWRATASDDKAYLCARRKRDFVPTATRAERDQVVQSALLESEDGLIWKFAGIMQSDRGNETALLLEPDGTMLAVARGSSGQLAQVCRSQPPYRDFSRVEMNRNVGGPLLVRWNDHLLVGGRKTVDGDPKTALYWLSGDKLHEFAVLPSGGDNSYPGFVQLDEKRALLSYYSSHQGDGDPKTRAAIYLVELELE</sequence>
<evidence type="ECO:0000313" key="3">
    <source>
        <dbReference type="Proteomes" id="UP000317648"/>
    </source>
</evidence>
<keyword evidence="1" id="KW-0732">Signal</keyword>
<feature type="chain" id="PRO_5021864923" description="Sialidase domain-containing protein" evidence="1">
    <location>
        <begin position="29"/>
        <end position="357"/>
    </location>
</feature>
<dbReference type="EMBL" id="CP036433">
    <property type="protein sequence ID" value="QDU98452.1"/>
    <property type="molecule type" value="Genomic_DNA"/>
</dbReference>
<dbReference type="Gene3D" id="2.120.10.10">
    <property type="match status" value="1"/>
</dbReference>
<protein>
    <recommendedName>
        <fullName evidence="4">Sialidase domain-containing protein</fullName>
    </recommendedName>
</protein>
<dbReference type="Proteomes" id="UP000317648">
    <property type="component" value="Chromosome"/>
</dbReference>
<dbReference type="AlphaFoldDB" id="A0A518E310"/>
<name>A0A518E310_9BACT</name>
<evidence type="ECO:0008006" key="4">
    <source>
        <dbReference type="Google" id="ProtNLM"/>
    </source>
</evidence>
<dbReference type="InterPro" id="IPR023296">
    <property type="entry name" value="Glyco_hydro_beta-prop_sf"/>
</dbReference>
<feature type="signal peptide" evidence="1">
    <location>
        <begin position="1"/>
        <end position="28"/>
    </location>
</feature>
<organism evidence="2 3">
    <name type="scientific">Lignipirellula cremea</name>
    <dbReference type="NCBI Taxonomy" id="2528010"/>
    <lineage>
        <taxon>Bacteria</taxon>
        <taxon>Pseudomonadati</taxon>
        <taxon>Planctomycetota</taxon>
        <taxon>Planctomycetia</taxon>
        <taxon>Pirellulales</taxon>
        <taxon>Pirellulaceae</taxon>
        <taxon>Lignipirellula</taxon>
    </lineage>
</organism>
<proteinExistence type="predicted"/>
<dbReference type="RefSeq" id="WP_145057718.1">
    <property type="nucleotide sequence ID" value="NZ_CP036433.1"/>
</dbReference>
<accession>A0A518E310</accession>
<reference evidence="2 3" key="1">
    <citation type="submission" date="2019-02" db="EMBL/GenBank/DDBJ databases">
        <title>Deep-cultivation of Planctomycetes and their phenomic and genomic characterization uncovers novel biology.</title>
        <authorList>
            <person name="Wiegand S."/>
            <person name="Jogler M."/>
            <person name="Boedeker C."/>
            <person name="Pinto D."/>
            <person name="Vollmers J."/>
            <person name="Rivas-Marin E."/>
            <person name="Kohn T."/>
            <person name="Peeters S.H."/>
            <person name="Heuer A."/>
            <person name="Rast P."/>
            <person name="Oberbeckmann S."/>
            <person name="Bunk B."/>
            <person name="Jeske O."/>
            <person name="Meyerdierks A."/>
            <person name="Storesund J.E."/>
            <person name="Kallscheuer N."/>
            <person name="Luecker S."/>
            <person name="Lage O.M."/>
            <person name="Pohl T."/>
            <person name="Merkel B.J."/>
            <person name="Hornburger P."/>
            <person name="Mueller R.-W."/>
            <person name="Bruemmer F."/>
            <person name="Labrenz M."/>
            <person name="Spormann A.M."/>
            <person name="Op den Camp H."/>
            <person name="Overmann J."/>
            <person name="Amann R."/>
            <person name="Jetten M.S.M."/>
            <person name="Mascher T."/>
            <person name="Medema M.H."/>
            <person name="Devos D.P."/>
            <person name="Kaster A.-K."/>
            <person name="Ovreas L."/>
            <person name="Rohde M."/>
            <person name="Galperin M.Y."/>
            <person name="Jogler C."/>
        </authorList>
    </citation>
    <scope>NUCLEOTIDE SEQUENCE [LARGE SCALE GENOMIC DNA]</scope>
    <source>
        <strain evidence="2 3">Pla85_3_4</strain>
    </source>
</reference>
<keyword evidence="3" id="KW-1185">Reference proteome</keyword>
<dbReference type="KEGG" id="lcre:Pla8534_63200"/>
<evidence type="ECO:0000256" key="1">
    <source>
        <dbReference type="SAM" id="SignalP"/>
    </source>
</evidence>
<dbReference type="SUPFAM" id="SSF75005">
    <property type="entry name" value="Arabinanase/levansucrase/invertase"/>
    <property type="match status" value="1"/>
</dbReference>